<name>A0A6G1Z8X5_9BACT</name>
<dbReference type="InterPro" id="IPR027417">
    <property type="entry name" value="P-loop_NTPase"/>
</dbReference>
<dbReference type="Gene3D" id="3.40.50.300">
    <property type="entry name" value="P-loop containing nucleotide triphosphate hydrolases"/>
    <property type="match status" value="1"/>
</dbReference>
<dbReference type="PANTHER" id="PTHR39206">
    <property type="entry name" value="SLL8004 PROTEIN"/>
    <property type="match status" value="1"/>
</dbReference>
<dbReference type="EMBL" id="WKLP01000002">
    <property type="protein sequence ID" value="MRY10320.1"/>
    <property type="molecule type" value="Genomic_DNA"/>
</dbReference>
<sequence length="214" mass="25237">MPPIFYIIMGPNGAGKSTFGKLHTNGLPIYDPDKRKMEIISYLSSLNKKQRKEFYPAYTHDMFNEMFDELVNDYQKEEYEELRQHSIEQHTDFALETPFADNFGLNEVMHFKSKQYIIHGIFFGLNTVEQSITNVSIRVKKKGHDLPIQSIEWNFNQCYLNLNQHFDLFDSILFMDAQNPLTDPVLIAQYIQKRIIYIHADRPVWLDRFTSGSR</sequence>
<organism evidence="1">
    <name type="scientific">Parabacteroides goldsteinii</name>
    <dbReference type="NCBI Taxonomy" id="328812"/>
    <lineage>
        <taxon>Bacteria</taxon>
        <taxon>Pseudomonadati</taxon>
        <taxon>Bacteroidota</taxon>
        <taxon>Bacteroidia</taxon>
        <taxon>Bacteroidales</taxon>
        <taxon>Tannerellaceae</taxon>
        <taxon>Parabacteroides</taxon>
    </lineage>
</organism>
<dbReference type="RefSeq" id="WP_007659042.1">
    <property type="nucleotide sequence ID" value="NZ_CAMSPL010000046.1"/>
</dbReference>
<dbReference type="SUPFAM" id="SSF52540">
    <property type="entry name" value="P-loop containing nucleoside triphosphate hydrolases"/>
    <property type="match status" value="1"/>
</dbReference>
<dbReference type="PANTHER" id="PTHR39206:SF1">
    <property type="entry name" value="SLL8004 PROTEIN"/>
    <property type="match status" value="1"/>
</dbReference>
<gene>
    <name evidence="1" type="ORF">GKE01_02415</name>
</gene>
<proteinExistence type="predicted"/>
<dbReference type="AlphaFoldDB" id="A0A6G1Z8X5"/>
<protein>
    <recommendedName>
        <fullName evidence="2">UDP-N-acetylglucosamine kinase</fullName>
    </recommendedName>
</protein>
<accession>A0A6G1Z8X5</accession>
<evidence type="ECO:0008006" key="2">
    <source>
        <dbReference type="Google" id="ProtNLM"/>
    </source>
</evidence>
<comment type="caution">
    <text evidence="1">The sequence shown here is derived from an EMBL/GenBank/DDBJ whole genome shotgun (WGS) entry which is preliminary data.</text>
</comment>
<reference evidence="1" key="1">
    <citation type="journal article" date="2019" name="Nat. Med.">
        <title>A library of human gut bacterial isolates paired with longitudinal multiomics data enables mechanistic microbiome research.</title>
        <authorList>
            <person name="Poyet M."/>
            <person name="Groussin M."/>
            <person name="Gibbons S.M."/>
            <person name="Avila-Pacheco J."/>
            <person name="Jiang X."/>
            <person name="Kearney S.M."/>
            <person name="Perrotta A.R."/>
            <person name="Berdy B."/>
            <person name="Zhao S."/>
            <person name="Lieberman T.D."/>
            <person name="Swanson P.K."/>
            <person name="Smith M."/>
            <person name="Roesemann S."/>
            <person name="Alexander J.E."/>
            <person name="Rich S.A."/>
            <person name="Livny J."/>
            <person name="Vlamakis H."/>
            <person name="Clish C."/>
            <person name="Bullock K."/>
            <person name="Deik A."/>
            <person name="Scott J."/>
            <person name="Pierce K.A."/>
            <person name="Xavier R.J."/>
            <person name="Alm E.J."/>
        </authorList>
    </citation>
    <scope>NUCLEOTIDE SEQUENCE</scope>
    <source>
        <strain evidence="1">BIOML-A4</strain>
    </source>
</reference>
<evidence type="ECO:0000313" key="1">
    <source>
        <dbReference type="EMBL" id="MRY10320.1"/>
    </source>
</evidence>